<dbReference type="STRING" id="743788.S8FNL2"/>
<feature type="region of interest" description="Disordered" evidence="1">
    <location>
        <begin position="27"/>
        <end position="46"/>
    </location>
</feature>
<dbReference type="InterPro" id="IPR029056">
    <property type="entry name" value="Ribokinase-like"/>
</dbReference>
<dbReference type="Gene3D" id="3.40.1190.20">
    <property type="match status" value="1"/>
</dbReference>
<organism evidence="3 4">
    <name type="scientific">Fomitopsis schrenkii</name>
    <name type="common">Brown rot fungus</name>
    <dbReference type="NCBI Taxonomy" id="2126942"/>
    <lineage>
        <taxon>Eukaryota</taxon>
        <taxon>Fungi</taxon>
        <taxon>Dikarya</taxon>
        <taxon>Basidiomycota</taxon>
        <taxon>Agaricomycotina</taxon>
        <taxon>Agaricomycetes</taxon>
        <taxon>Polyporales</taxon>
        <taxon>Fomitopsis</taxon>
    </lineage>
</organism>
<sequence length="336" mass="37241">MAAPGYSRVFVSLGMFIVDEFQFHDEEDRPTGRTLPAQESPKLSPDRVGMLVDRGTDFPEHIQKKLDVFGQDMWLFRDHTDCGTTRALNSYKGEQRGFRYLTPRIRLTPHDLLHTKFWRPEMLHFICSPTRAGTIISEVKEHGNWNPITIYEPIPYRCVPEELQPLRNILASISVLSPNADEALSLLSIPGSVTKPLIEEACRRFLEFGVGPEGNGAVVIRSGALGAYVATRKGGGEWIPAFWNENDAPEHVVDVTGAGNSFLGGLGAGLALAGGNIVDATLYGTVSASFTIEQAGLPRLTETEIEDGSIVERWNGDSPHRRLKELQERMRTQRGT</sequence>
<dbReference type="eggNOG" id="ENOG502RXN8">
    <property type="taxonomic scope" value="Eukaryota"/>
</dbReference>
<name>S8FNL2_FOMSC</name>
<dbReference type="FunCoup" id="S8FNL2">
    <property type="interactions" value="1"/>
</dbReference>
<dbReference type="PANTHER" id="PTHR47098">
    <property type="entry name" value="PROTEIN MAK32"/>
    <property type="match status" value="1"/>
</dbReference>
<gene>
    <name evidence="3" type="ORF">FOMPIDRAFT_1029159</name>
</gene>
<dbReference type="Proteomes" id="UP000015241">
    <property type="component" value="Unassembled WGS sequence"/>
</dbReference>
<dbReference type="HOGENOM" id="CLU_032834_1_0_1"/>
<dbReference type="OrthoDB" id="497927at2759"/>
<dbReference type="PANTHER" id="PTHR47098:SF2">
    <property type="entry name" value="PROTEIN MAK32"/>
    <property type="match status" value="1"/>
</dbReference>
<evidence type="ECO:0000259" key="2">
    <source>
        <dbReference type="Pfam" id="PF00294"/>
    </source>
</evidence>
<accession>S8FNL2</accession>
<protein>
    <recommendedName>
        <fullName evidence="2">Carbohydrate kinase PfkB domain-containing protein</fullName>
    </recommendedName>
</protein>
<dbReference type="EMBL" id="KE504133">
    <property type="protein sequence ID" value="EPT02861.1"/>
    <property type="molecule type" value="Genomic_DNA"/>
</dbReference>
<keyword evidence="4" id="KW-1185">Reference proteome</keyword>
<evidence type="ECO:0000256" key="1">
    <source>
        <dbReference type="SAM" id="MobiDB-lite"/>
    </source>
</evidence>
<dbReference type="SUPFAM" id="SSF53613">
    <property type="entry name" value="Ribokinase-like"/>
    <property type="match status" value="1"/>
</dbReference>
<dbReference type="InterPro" id="IPR011611">
    <property type="entry name" value="PfkB_dom"/>
</dbReference>
<feature type="domain" description="Carbohydrate kinase PfkB" evidence="2">
    <location>
        <begin position="163"/>
        <end position="297"/>
    </location>
</feature>
<dbReference type="AlphaFoldDB" id="S8FNL2"/>
<dbReference type="Pfam" id="PF00294">
    <property type="entry name" value="PfkB"/>
    <property type="match status" value="1"/>
</dbReference>
<evidence type="ECO:0000313" key="4">
    <source>
        <dbReference type="Proteomes" id="UP000015241"/>
    </source>
</evidence>
<dbReference type="InParanoid" id="S8FNL2"/>
<reference evidence="3 4" key="1">
    <citation type="journal article" date="2012" name="Science">
        <title>The Paleozoic origin of enzymatic lignin decomposition reconstructed from 31 fungal genomes.</title>
        <authorList>
            <person name="Floudas D."/>
            <person name="Binder M."/>
            <person name="Riley R."/>
            <person name="Barry K."/>
            <person name="Blanchette R.A."/>
            <person name="Henrissat B."/>
            <person name="Martinez A.T."/>
            <person name="Otillar R."/>
            <person name="Spatafora J.W."/>
            <person name="Yadav J.S."/>
            <person name="Aerts A."/>
            <person name="Benoit I."/>
            <person name="Boyd A."/>
            <person name="Carlson A."/>
            <person name="Copeland A."/>
            <person name="Coutinho P.M."/>
            <person name="de Vries R.P."/>
            <person name="Ferreira P."/>
            <person name="Findley K."/>
            <person name="Foster B."/>
            <person name="Gaskell J."/>
            <person name="Glotzer D."/>
            <person name="Gorecki P."/>
            <person name="Heitman J."/>
            <person name="Hesse C."/>
            <person name="Hori C."/>
            <person name="Igarashi K."/>
            <person name="Jurgens J.A."/>
            <person name="Kallen N."/>
            <person name="Kersten P."/>
            <person name="Kohler A."/>
            <person name="Kuees U."/>
            <person name="Kumar T.K.A."/>
            <person name="Kuo A."/>
            <person name="LaButti K."/>
            <person name="Larrondo L.F."/>
            <person name="Lindquist E."/>
            <person name="Ling A."/>
            <person name="Lombard V."/>
            <person name="Lucas S."/>
            <person name="Lundell T."/>
            <person name="Martin R."/>
            <person name="McLaughlin D.J."/>
            <person name="Morgenstern I."/>
            <person name="Morin E."/>
            <person name="Murat C."/>
            <person name="Nagy L.G."/>
            <person name="Nolan M."/>
            <person name="Ohm R.A."/>
            <person name="Patyshakuliyeva A."/>
            <person name="Rokas A."/>
            <person name="Ruiz-Duenas F.J."/>
            <person name="Sabat G."/>
            <person name="Salamov A."/>
            <person name="Samejima M."/>
            <person name="Schmutz J."/>
            <person name="Slot J.C."/>
            <person name="St John F."/>
            <person name="Stenlid J."/>
            <person name="Sun H."/>
            <person name="Sun S."/>
            <person name="Syed K."/>
            <person name="Tsang A."/>
            <person name="Wiebenga A."/>
            <person name="Young D."/>
            <person name="Pisabarro A."/>
            <person name="Eastwood D.C."/>
            <person name="Martin F."/>
            <person name="Cullen D."/>
            <person name="Grigoriev I.V."/>
            <person name="Hibbett D.S."/>
        </authorList>
    </citation>
    <scope>NUCLEOTIDE SEQUENCE</scope>
    <source>
        <strain evidence="4">FP-58527</strain>
    </source>
</reference>
<proteinExistence type="predicted"/>
<evidence type="ECO:0000313" key="3">
    <source>
        <dbReference type="EMBL" id="EPT02861.1"/>
    </source>
</evidence>